<evidence type="ECO:0000256" key="1">
    <source>
        <dbReference type="SAM" id="SignalP"/>
    </source>
</evidence>
<keyword evidence="1" id="KW-0732">Signal</keyword>
<reference evidence="2 3" key="1">
    <citation type="submission" date="2023-12" db="EMBL/GenBank/DDBJ databases">
        <title>Novel species of the genus Arcicella isolated from rivers.</title>
        <authorList>
            <person name="Lu H."/>
        </authorList>
    </citation>
    <scope>NUCLEOTIDE SEQUENCE [LARGE SCALE GENOMIC DNA]</scope>
    <source>
        <strain evidence="2 3">DC25W</strain>
    </source>
</reference>
<dbReference type="RefSeq" id="WP_323689544.1">
    <property type="nucleotide sequence ID" value="NZ_JAYGIM010000021.1"/>
</dbReference>
<name>A0ABU5SQ77_9BACT</name>
<keyword evidence="3" id="KW-1185">Reference proteome</keyword>
<evidence type="ECO:0000313" key="2">
    <source>
        <dbReference type="EMBL" id="MEA5429432.1"/>
    </source>
</evidence>
<protein>
    <submittedName>
        <fullName evidence="2">Ester cyclase</fullName>
    </submittedName>
</protein>
<dbReference type="Pfam" id="PF07366">
    <property type="entry name" value="SnoaL"/>
    <property type="match status" value="1"/>
</dbReference>
<dbReference type="SUPFAM" id="SSF54427">
    <property type="entry name" value="NTF2-like"/>
    <property type="match status" value="1"/>
</dbReference>
<feature type="chain" id="PRO_5045568592" evidence="1">
    <location>
        <begin position="23"/>
        <end position="190"/>
    </location>
</feature>
<sequence>MQRFSIIATALLLMISFTTTFAQSKKYSQAEITALRNQLSEITKVNAEIQKHLATFDTLDYQVFSNQEWSRLHESHSKNIKVYWPDGHLAEGIDLHIEDLKKLFVYAPDTRIKIHPIKFGSGKFTAVTGVFEGTFTKPLPIGNGKFIQPTGKAFKMPMATIGIWGEDGTMIEEHLFWDNQTYANQIGLGN</sequence>
<dbReference type="EMBL" id="JAYGIM010000021">
    <property type="protein sequence ID" value="MEA5429432.1"/>
    <property type="molecule type" value="Genomic_DNA"/>
</dbReference>
<gene>
    <name evidence="2" type="ORF">VB798_22765</name>
</gene>
<dbReference type="Gene3D" id="3.10.450.50">
    <property type="match status" value="1"/>
</dbReference>
<comment type="caution">
    <text evidence="2">The sequence shown here is derived from an EMBL/GenBank/DDBJ whole genome shotgun (WGS) entry which is preliminary data.</text>
</comment>
<evidence type="ECO:0000313" key="3">
    <source>
        <dbReference type="Proteomes" id="UP001302222"/>
    </source>
</evidence>
<organism evidence="2 3">
    <name type="scientific">Arcicella lustrica</name>
    <dbReference type="NCBI Taxonomy" id="2984196"/>
    <lineage>
        <taxon>Bacteria</taxon>
        <taxon>Pseudomonadati</taxon>
        <taxon>Bacteroidota</taxon>
        <taxon>Cytophagia</taxon>
        <taxon>Cytophagales</taxon>
        <taxon>Flectobacillaceae</taxon>
        <taxon>Arcicella</taxon>
    </lineage>
</organism>
<proteinExistence type="predicted"/>
<accession>A0ABU5SQ77</accession>
<dbReference type="InterPro" id="IPR009959">
    <property type="entry name" value="Cyclase_SnoaL-like"/>
</dbReference>
<dbReference type="InterPro" id="IPR032710">
    <property type="entry name" value="NTF2-like_dom_sf"/>
</dbReference>
<feature type="signal peptide" evidence="1">
    <location>
        <begin position="1"/>
        <end position="22"/>
    </location>
</feature>
<dbReference type="Proteomes" id="UP001302222">
    <property type="component" value="Unassembled WGS sequence"/>
</dbReference>